<name>A0A9W9CZR6_9PLEO</name>
<organism evidence="3 4">
    <name type="scientific">Didymella pomorum</name>
    <dbReference type="NCBI Taxonomy" id="749634"/>
    <lineage>
        <taxon>Eukaryota</taxon>
        <taxon>Fungi</taxon>
        <taxon>Dikarya</taxon>
        <taxon>Ascomycota</taxon>
        <taxon>Pezizomycotina</taxon>
        <taxon>Dothideomycetes</taxon>
        <taxon>Pleosporomycetidae</taxon>
        <taxon>Pleosporales</taxon>
        <taxon>Pleosporineae</taxon>
        <taxon>Didymellaceae</taxon>
        <taxon>Didymella</taxon>
    </lineage>
</organism>
<dbReference type="OrthoDB" id="5409186at2759"/>
<keyword evidence="2" id="KW-0732">Signal</keyword>
<protein>
    <recommendedName>
        <fullName evidence="5">Prp 4 CRoW domain-containing protein</fullName>
    </recommendedName>
</protein>
<evidence type="ECO:0000313" key="4">
    <source>
        <dbReference type="Proteomes" id="UP001140510"/>
    </source>
</evidence>
<proteinExistence type="predicted"/>
<feature type="region of interest" description="Disordered" evidence="1">
    <location>
        <begin position="167"/>
        <end position="193"/>
    </location>
</feature>
<evidence type="ECO:0008006" key="5">
    <source>
        <dbReference type="Google" id="ProtNLM"/>
    </source>
</evidence>
<accession>A0A9W9CZR6</accession>
<dbReference type="EMBL" id="JAPEVA010000148">
    <property type="protein sequence ID" value="KAJ4395688.1"/>
    <property type="molecule type" value="Genomic_DNA"/>
</dbReference>
<evidence type="ECO:0000256" key="1">
    <source>
        <dbReference type="SAM" id="MobiDB-lite"/>
    </source>
</evidence>
<feature type="signal peptide" evidence="2">
    <location>
        <begin position="1"/>
        <end position="17"/>
    </location>
</feature>
<feature type="chain" id="PRO_5040792331" description="Prp 4 CRoW domain-containing protein" evidence="2">
    <location>
        <begin position="18"/>
        <end position="220"/>
    </location>
</feature>
<comment type="caution">
    <text evidence="3">The sequence shown here is derived from an EMBL/GenBank/DDBJ whole genome shotgun (WGS) entry which is preliminary data.</text>
</comment>
<dbReference type="AlphaFoldDB" id="A0A9W9CZR6"/>
<keyword evidence="4" id="KW-1185">Reference proteome</keyword>
<dbReference type="Proteomes" id="UP001140510">
    <property type="component" value="Unassembled WGS sequence"/>
</dbReference>
<gene>
    <name evidence="3" type="ORF">N0V91_010656</name>
</gene>
<reference evidence="3" key="1">
    <citation type="submission" date="2022-10" db="EMBL/GenBank/DDBJ databases">
        <title>Tapping the CABI collections for fungal endophytes: first genome assemblies for Collariella, Neodidymelliopsis, Ascochyta clinopodiicola, Didymella pomorum, Didymosphaeria variabile, Neocosmospora piperis and Neocucurbitaria cava.</title>
        <authorList>
            <person name="Hill R."/>
        </authorList>
    </citation>
    <scope>NUCLEOTIDE SEQUENCE</scope>
    <source>
        <strain evidence="3">IMI 355091</strain>
    </source>
</reference>
<evidence type="ECO:0000256" key="2">
    <source>
        <dbReference type="SAM" id="SignalP"/>
    </source>
</evidence>
<sequence>MRTSFVALSLLAASAVADRLAFQNLSFGAMLKRGDMILKRQGYTPETETCGRGETCEEACGANSVECPSSDSTTLYCHLSNDGSKCCPDGSGNSCEAGYYCTSDSGGDTYCCPDGSDTAGCAAQYSLSVSLIRQTAIPTPSATPLKSSVAVETPVSTSALRIFSAESTSTRPTAAGAGTTTSRTSTAATSAPSQATGGAAKVVGAGVAVMAGALGLAGLL</sequence>
<evidence type="ECO:0000313" key="3">
    <source>
        <dbReference type="EMBL" id="KAJ4395688.1"/>
    </source>
</evidence>